<dbReference type="GO" id="GO:0032993">
    <property type="term" value="C:protein-DNA complex"/>
    <property type="evidence" value="ECO:0007669"/>
    <property type="project" value="TreeGrafter"/>
</dbReference>
<accession>A0AA35V0Z3</accession>
<feature type="modified residue" description="4-aspartylphosphate" evidence="6">
    <location>
        <position position="51"/>
    </location>
</feature>
<sequence>MRILLVEDDRKAAGLLTRGLGEEGFRVDTAHSAEDTEQKNLHTGYGLIILDWNLPGKDGLTFCEELRKREIRTPVLMLTARDALTDRVRGLDTGADDYLTKPFAFEELLARVRALLRRAEQARPAMLSVADLVLDPRSRRVTRSGRPLSLTPKEYAILELLLRRAGEVVSRTQLAEEIWRTGLIALDNLIDVHISNLRRKVDPPGVPPLIRTVRGCGFSLAAAGSESP</sequence>
<dbReference type="PANTHER" id="PTHR48111">
    <property type="entry name" value="REGULATOR OF RPOS"/>
    <property type="match status" value="1"/>
</dbReference>
<evidence type="ECO:0000313" key="10">
    <source>
        <dbReference type="EMBL" id="CAI8837480.1"/>
    </source>
</evidence>
<feature type="domain" description="Response regulatory" evidence="8">
    <location>
        <begin position="2"/>
        <end position="116"/>
    </location>
</feature>
<dbReference type="Pfam" id="PF00486">
    <property type="entry name" value="Trans_reg_C"/>
    <property type="match status" value="1"/>
</dbReference>
<dbReference type="Gene3D" id="1.10.10.10">
    <property type="entry name" value="Winged helix-like DNA-binding domain superfamily/Winged helix DNA-binding domain"/>
    <property type="match status" value="1"/>
</dbReference>
<dbReference type="InterPro" id="IPR039420">
    <property type="entry name" value="WalR-like"/>
</dbReference>
<dbReference type="EMBL" id="OX458332">
    <property type="protein sequence ID" value="CAI8837480.1"/>
    <property type="molecule type" value="Genomic_DNA"/>
</dbReference>
<dbReference type="InterPro" id="IPR001867">
    <property type="entry name" value="OmpR/PhoB-type_DNA-bd"/>
</dbReference>
<keyword evidence="3" id="KW-0805">Transcription regulation</keyword>
<keyword evidence="1 6" id="KW-0597">Phosphoprotein</keyword>
<dbReference type="SMART" id="SM00448">
    <property type="entry name" value="REC"/>
    <property type="match status" value="1"/>
</dbReference>
<proteinExistence type="predicted"/>
<reference evidence="10" key="1">
    <citation type="submission" date="2023-03" db="EMBL/GenBank/DDBJ databases">
        <authorList>
            <person name="Pearce D."/>
        </authorList>
    </citation>
    <scope>NUCLEOTIDE SEQUENCE</scope>
    <source>
        <strain evidence="10">Mc</strain>
    </source>
</reference>
<dbReference type="SMART" id="SM00862">
    <property type="entry name" value="Trans_reg_C"/>
    <property type="match status" value="1"/>
</dbReference>
<dbReference type="PROSITE" id="PS50110">
    <property type="entry name" value="RESPONSE_REGULATORY"/>
    <property type="match status" value="1"/>
</dbReference>
<dbReference type="Pfam" id="PF00072">
    <property type="entry name" value="Response_reg"/>
    <property type="match status" value="1"/>
</dbReference>
<evidence type="ECO:0000256" key="4">
    <source>
        <dbReference type="ARBA" id="ARBA00023125"/>
    </source>
</evidence>
<dbReference type="PROSITE" id="PS51755">
    <property type="entry name" value="OMPR_PHOB"/>
    <property type="match status" value="1"/>
</dbReference>
<dbReference type="Gene3D" id="6.10.250.690">
    <property type="match status" value="1"/>
</dbReference>
<dbReference type="PANTHER" id="PTHR48111:SF22">
    <property type="entry name" value="REGULATOR OF RPOS"/>
    <property type="match status" value="1"/>
</dbReference>
<evidence type="ECO:0000259" key="8">
    <source>
        <dbReference type="PROSITE" id="PS50110"/>
    </source>
</evidence>
<feature type="domain" description="OmpR/PhoB-type" evidence="9">
    <location>
        <begin position="124"/>
        <end position="222"/>
    </location>
</feature>
<dbReference type="FunFam" id="1.10.10.10:FF:000005">
    <property type="entry name" value="Two-component system response regulator"/>
    <property type="match status" value="1"/>
</dbReference>
<evidence type="ECO:0000256" key="5">
    <source>
        <dbReference type="ARBA" id="ARBA00023163"/>
    </source>
</evidence>
<dbReference type="Proteomes" id="UP001158598">
    <property type="component" value="Chromosome"/>
</dbReference>
<feature type="DNA-binding region" description="OmpR/PhoB-type" evidence="7">
    <location>
        <begin position="124"/>
        <end position="222"/>
    </location>
</feature>
<dbReference type="GO" id="GO:0000156">
    <property type="term" value="F:phosphorelay response regulator activity"/>
    <property type="evidence" value="ECO:0007669"/>
    <property type="project" value="TreeGrafter"/>
</dbReference>
<evidence type="ECO:0000256" key="7">
    <source>
        <dbReference type="PROSITE-ProRule" id="PRU01091"/>
    </source>
</evidence>
<dbReference type="CDD" id="cd00383">
    <property type="entry name" value="trans_reg_C"/>
    <property type="match status" value="1"/>
</dbReference>
<dbReference type="GO" id="GO:0005829">
    <property type="term" value="C:cytosol"/>
    <property type="evidence" value="ECO:0007669"/>
    <property type="project" value="TreeGrafter"/>
</dbReference>
<evidence type="ECO:0000313" key="11">
    <source>
        <dbReference type="Proteomes" id="UP001158598"/>
    </source>
</evidence>
<dbReference type="InterPro" id="IPR011006">
    <property type="entry name" value="CheY-like_superfamily"/>
</dbReference>
<organism evidence="10 11">
    <name type="scientific">Methylococcus capsulatus</name>
    <dbReference type="NCBI Taxonomy" id="414"/>
    <lineage>
        <taxon>Bacteria</taxon>
        <taxon>Pseudomonadati</taxon>
        <taxon>Pseudomonadota</taxon>
        <taxon>Gammaproteobacteria</taxon>
        <taxon>Methylococcales</taxon>
        <taxon>Methylococcaceae</taxon>
        <taxon>Methylococcus</taxon>
    </lineage>
</organism>
<dbReference type="InterPro" id="IPR036388">
    <property type="entry name" value="WH-like_DNA-bd_sf"/>
</dbReference>
<gene>
    <name evidence="10" type="primary">tcrA</name>
    <name evidence="10" type="ORF">MCNOR_2252</name>
</gene>
<dbReference type="SUPFAM" id="SSF52172">
    <property type="entry name" value="CheY-like"/>
    <property type="match status" value="1"/>
</dbReference>
<keyword evidence="5" id="KW-0804">Transcription</keyword>
<dbReference type="Gene3D" id="3.40.50.2300">
    <property type="match status" value="1"/>
</dbReference>
<evidence type="ECO:0000256" key="6">
    <source>
        <dbReference type="PROSITE-ProRule" id="PRU00169"/>
    </source>
</evidence>
<keyword evidence="2" id="KW-0902">Two-component regulatory system</keyword>
<evidence type="ECO:0000256" key="1">
    <source>
        <dbReference type="ARBA" id="ARBA00022553"/>
    </source>
</evidence>
<evidence type="ECO:0000256" key="2">
    <source>
        <dbReference type="ARBA" id="ARBA00023012"/>
    </source>
</evidence>
<evidence type="ECO:0000256" key="3">
    <source>
        <dbReference type="ARBA" id="ARBA00023015"/>
    </source>
</evidence>
<protein>
    <submittedName>
        <fullName evidence="10">Transcriptional regulatory protein TcrA</fullName>
    </submittedName>
</protein>
<dbReference type="InterPro" id="IPR001789">
    <property type="entry name" value="Sig_transdc_resp-reg_receiver"/>
</dbReference>
<keyword evidence="4 7" id="KW-0238">DNA-binding</keyword>
<name>A0AA35V0Z3_METCP</name>
<evidence type="ECO:0000259" key="9">
    <source>
        <dbReference type="PROSITE" id="PS51755"/>
    </source>
</evidence>
<dbReference type="GO" id="GO:0000976">
    <property type="term" value="F:transcription cis-regulatory region binding"/>
    <property type="evidence" value="ECO:0007669"/>
    <property type="project" value="TreeGrafter"/>
</dbReference>
<dbReference type="AlphaFoldDB" id="A0AA35V0Z3"/>
<dbReference type="RefSeq" id="WP_017365420.1">
    <property type="nucleotide sequence ID" value="NZ_OX458332.1"/>
</dbReference>
<dbReference type="GO" id="GO:0006355">
    <property type="term" value="P:regulation of DNA-templated transcription"/>
    <property type="evidence" value="ECO:0007669"/>
    <property type="project" value="InterPro"/>
</dbReference>